<dbReference type="PANTHER" id="PTHR45913">
    <property type="entry name" value="EPM2A-INTERACTING PROTEIN 1"/>
    <property type="match status" value="1"/>
</dbReference>
<comment type="caution">
    <text evidence="1">The sequence shown here is derived from an EMBL/GenBank/DDBJ whole genome shotgun (WGS) entry which is preliminary data.</text>
</comment>
<sequence length="375" mass="42083">MSKRDSRGKQKLRCYKKEYVKFGFIKSQFDENKPECFLCGEVLSNDAMKPSKMQRHLETKHGGSRNHDIEYFNENGAVFGKKTATIDTAFRKCTSELEKCTEASYIASLAIAKAKKPHSIGEELLKPVLIDVVSLLCGKNAAEKIKNVPLSNDTVKRRIDSMANDCEKQLVDILKEIKFAIQLDETTTITNEALLLVCVRYIATDGDVNQDLLFSSNLDTTTRGEDIFETVDGYFQEKGISYTNLVACCSDGAAAMMGKHRGFTARLKGVAPHCKIIHCMIHRQALAAKKLSPELHDVLQTSVKVINEIKAKALNSRVFQKLCEENDEEHTTLLLHNRSEVALKGKERLRGYSNCGPAFLKCSEKLSRVITPRHF</sequence>
<dbReference type="AlphaFoldDB" id="A0A2G8KRB6"/>
<protein>
    <submittedName>
        <fullName evidence="1">Putative SCAN domain-containing protein 3-like</fullName>
    </submittedName>
</protein>
<dbReference type="OrthoDB" id="10065557at2759"/>
<organism evidence="1 2">
    <name type="scientific">Stichopus japonicus</name>
    <name type="common">Sea cucumber</name>
    <dbReference type="NCBI Taxonomy" id="307972"/>
    <lineage>
        <taxon>Eukaryota</taxon>
        <taxon>Metazoa</taxon>
        <taxon>Echinodermata</taxon>
        <taxon>Eleutherozoa</taxon>
        <taxon>Echinozoa</taxon>
        <taxon>Holothuroidea</taxon>
        <taxon>Aspidochirotacea</taxon>
        <taxon>Aspidochirotida</taxon>
        <taxon>Stichopodidae</taxon>
        <taxon>Apostichopus</taxon>
    </lineage>
</organism>
<evidence type="ECO:0000313" key="1">
    <source>
        <dbReference type="EMBL" id="PIK50480.1"/>
    </source>
</evidence>
<gene>
    <name evidence="1" type="ORF">BSL78_12609</name>
</gene>
<reference evidence="1 2" key="1">
    <citation type="journal article" date="2017" name="PLoS Biol.">
        <title>The sea cucumber genome provides insights into morphological evolution and visceral regeneration.</title>
        <authorList>
            <person name="Zhang X."/>
            <person name="Sun L."/>
            <person name="Yuan J."/>
            <person name="Sun Y."/>
            <person name="Gao Y."/>
            <person name="Zhang L."/>
            <person name="Li S."/>
            <person name="Dai H."/>
            <person name="Hamel J.F."/>
            <person name="Liu C."/>
            <person name="Yu Y."/>
            <person name="Liu S."/>
            <person name="Lin W."/>
            <person name="Guo K."/>
            <person name="Jin S."/>
            <person name="Xu P."/>
            <person name="Storey K.B."/>
            <person name="Huan P."/>
            <person name="Zhang T."/>
            <person name="Zhou Y."/>
            <person name="Zhang J."/>
            <person name="Lin C."/>
            <person name="Li X."/>
            <person name="Xing L."/>
            <person name="Huo D."/>
            <person name="Sun M."/>
            <person name="Wang L."/>
            <person name="Mercier A."/>
            <person name="Li F."/>
            <person name="Yang H."/>
            <person name="Xiang J."/>
        </authorList>
    </citation>
    <scope>NUCLEOTIDE SEQUENCE [LARGE SCALE GENOMIC DNA]</scope>
    <source>
        <strain evidence="1">Shaxun</strain>
        <tissue evidence="1">Muscle</tissue>
    </source>
</reference>
<evidence type="ECO:0000313" key="2">
    <source>
        <dbReference type="Proteomes" id="UP000230750"/>
    </source>
</evidence>
<accession>A0A2G8KRB6</accession>
<dbReference type="STRING" id="307972.A0A2G8KRB6"/>
<keyword evidence="2" id="KW-1185">Reference proteome</keyword>
<dbReference type="EMBL" id="MRZV01000418">
    <property type="protein sequence ID" value="PIK50480.1"/>
    <property type="molecule type" value="Genomic_DNA"/>
</dbReference>
<dbReference type="PANTHER" id="PTHR45913:SF19">
    <property type="entry name" value="LOW QUALITY PROTEIN: ZINC FINGER BED DOMAIN-CONTAINING PROTEIN 5-LIKE"/>
    <property type="match status" value="1"/>
</dbReference>
<proteinExistence type="predicted"/>
<name>A0A2G8KRB6_STIJA</name>
<dbReference type="Proteomes" id="UP000230750">
    <property type="component" value="Unassembled WGS sequence"/>
</dbReference>